<reference evidence="4 5" key="1">
    <citation type="journal article" date="2014" name="BMC Genomics">
        <title>Comparative genomics of the major fungal agents of human and animal Sporotrichosis: Sporothrix schenckii and Sporothrix brasiliensis.</title>
        <authorList>
            <person name="Teixeira M.M."/>
            <person name="de Almeida L.G."/>
            <person name="Kubitschek-Barreira P."/>
            <person name="Alves F.L."/>
            <person name="Kioshima E.S."/>
            <person name="Abadio A.K."/>
            <person name="Fernandes L."/>
            <person name="Derengowski L.S."/>
            <person name="Ferreira K.S."/>
            <person name="Souza R.C."/>
            <person name="Ruiz J.C."/>
            <person name="de Andrade N.C."/>
            <person name="Paes H.C."/>
            <person name="Nicola A.M."/>
            <person name="Albuquerque P."/>
            <person name="Gerber A.L."/>
            <person name="Martins V.P."/>
            <person name="Peconick L.D."/>
            <person name="Neto A.V."/>
            <person name="Chaucanez C.B."/>
            <person name="Silva P.A."/>
            <person name="Cunha O.L."/>
            <person name="de Oliveira F.F."/>
            <person name="dos Santos T.C."/>
            <person name="Barros A.L."/>
            <person name="Soares M.A."/>
            <person name="de Oliveira L.M."/>
            <person name="Marini M.M."/>
            <person name="Villalobos-Duno H."/>
            <person name="Cunha M.M."/>
            <person name="de Hoog S."/>
            <person name="da Silveira J.F."/>
            <person name="Henrissat B."/>
            <person name="Nino-Vega G.A."/>
            <person name="Cisalpino P.S."/>
            <person name="Mora-Montes H.M."/>
            <person name="Almeida S.R."/>
            <person name="Stajich J.E."/>
            <person name="Lopes-Bezerra L.M."/>
            <person name="Vasconcelos A.T."/>
            <person name="Felipe M.S."/>
        </authorList>
    </citation>
    <scope>NUCLEOTIDE SEQUENCE [LARGE SCALE GENOMIC DNA]</scope>
    <source>
        <strain evidence="4 5">1099-18</strain>
    </source>
</reference>
<keyword evidence="1" id="KW-0175">Coiled coil</keyword>
<feature type="region of interest" description="Disordered" evidence="2">
    <location>
        <begin position="244"/>
        <end position="263"/>
    </location>
</feature>
<feature type="coiled-coil region" evidence="1">
    <location>
        <begin position="108"/>
        <end position="135"/>
    </location>
</feature>
<dbReference type="GeneID" id="27668473"/>
<feature type="domain" description="BHLH" evidence="3">
    <location>
        <begin position="57"/>
        <end position="111"/>
    </location>
</feature>
<dbReference type="VEuPathDB" id="FungiDB:SPSK_06491"/>
<feature type="region of interest" description="Disordered" evidence="2">
    <location>
        <begin position="1"/>
        <end position="55"/>
    </location>
</feature>
<dbReference type="Gene3D" id="4.10.280.10">
    <property type="entry name" value="Helix-loop-helix DNA-binding domain"/>
    <property type="match status" value="1"/>
</dbReference>
<dbReference type="SUPFAM" id="SSF47459">
    <property type="entry name" value="HLH, helix-loop-helix DNA-binding domain"/>
    <property type="match status" value="1"/>
</dbReference>
<reference evidence="4 5" key="2">
    <citation type="journal article" date="2015" name="Eukaryot. Cell">
        <title>Asexual propagation of a virulent clone complex in a human and feline outbreak of sporotrichosis.</title>
        <authorList>
            <person name="Teixeira Mde M."/>
            <person name="Rodrigues A.M."/>
            <person name="Tsui C.K."/>
            <person name="de Almeida L.G."/>
            <person name="Van Diepeningen A.D."/>
            <person name="van den Ende B.G."/>
            <person name="Fernandes G.F."/>
            <person name="Kano R."/>
            <person name="Hamelin R.C."/>
            <person name="Lopes-Bezerra L.M."/>
            <person name="Vasconcelos A.T."/>
            <person name="de Hoog S."/>
            <person name="de Camargo Z.P."/>
            <person name="Felipe M.S."/>
        </authorList>
    </citation>
    <scope>NUCLEOTIDE SEQUENCE [LARGE SCALE GENOMIC DNA]</scope>
    <source>
        <strain evidence="4 5">1099-18</strain>
    </source>
</reference>
<dbReference type="CDD" id="cd00083">
    <property type="entry name" value="bHLH_SF"/>
    <property type="match status" value="1"/>
</dbReference>
<proteinExistence type="predicted"/>
<dbReference type="InterPro" id="IPR011598">
    <property type="entry name" value="bHLH_dom"/>
</dbReference>
<dbReference type="PROSITE" id="PS50888">
    <property type="entry name" value="BHLH"/>
    <property type="match status" value="1"/>
</dbReference>
<evidence type="ECO:0000256" key="1">
    <source>
        <dbReference type="SAM" id="Coils"/>
    </source>
</evidence>
<evidence type="ECO:0000313" key="5">
    <source>
        <dbReference type="Proteomes" id="UP000033710"/>
    </source>
</evidence>
<accession>A0A0F2MPH0</accession>
<dbReference type="GO" id="GO:0046983">
    <property type="term" value="F:protein dimerization activity"/>
    <property type="evidence" value="ECO:0007669"/>
    <property type="project" value="InterPro"/>
</dbReference>
<dbReference type="InterPro" id="IPR036638">
    <property type="entry name" value="HLH_DNA-bd_sf"/>
</dbReference>
<dbReference type="KEGG" id="ssck:SPSK_06491"/>
<dbReference type="OrthoDB" id="8964853at2759"/>
<evidence type="ECO:0000313" key="4">
    <source>
        <dbReference type="EMBL" id="KJR90066.1"/>
    </source>
</evidence>
<gene>
    <name evidence="4" type="ORF">SPSK_06491</name>
</gene>
<feature type="compositionally biased region" description="Polar residues" evidence="2">
    <location>
        <begin position="14"/>
        <end position="27"/>
    </location>
</feature>
<dbReference type="RefSeq" id="XP_016592742.1">
    <property type="nucleotide sequence ID" value="XM_016733196.1"/>
</dbReference>
<feature type="region of interest" description="Disordered" evidence="2">
    <location>
        <begin position="136"/>
        <end position="156"/>
    </location>
</feature>
<evidence type="ECO:0000256" key="2">
    <source>
        <dbReference type="SAM" id="MobiDB-lite"/>
    </source>
</evidence>
<protein>
    <recommendedName>
        <fullName evidence="3">BHLH domain-containing protein</fullName>
    </recommendedName>
</protein>
<organism evidence="4 5">
    <name type="scientific">Sporothrix schenckii 1099-18</name>
    <dbReference type="NCBI Taxonomy" id="1397361"/>
    <lineage>
        <taxon>Eukaryota</taxon>
        <taxon>Fungi</taxon>
        <taxon>Dikarya</taxon>
        <taxon>Ascomycota</taxon>
        <taxon>Pezizomycotina</taxon>
        <taxon>Sordariomycetes</taxon>
        <taxon>Sordariomycetidae</taxon>
        <taxon>Ophiostomatales</taxon>
        <taxon>Ophiostomataceae</taxon>
        <taxon>Sporothrix</taxon>
    </lineage>
</organism>
<dbReference type="EMBL" id="AXCR01000001">
    <property type="protein sequence ID" value="KJR90066.1"/>
    <property type="molecule type" value="Genomic_DNA"/>
</dbReference>
<dbReference type="Proteomes" id="UP000033710">
    <property type="component" value="Unassembled WGS sequence"/>
</dbReference>
<evidence type="ECO:0000259" key="3">
    <source>
        <dbReference type="PROSITE" id="PS50888"/>
    </source>
</evidence>
<dbReference type="AlphaFoldDB" id="A0A0F2MPH0"/>
<name>A0A0F2MPH0_SPOSC</name>
<sequence>MPAQLSILARARQRSQMTDDTALSNKSSKGHDNDDKNGSGTATQEKTRKRVRQFTSDDRAAHRIFERWRREAFREKLIELAEMLPSLAGADIDRLSKHTVVHESISRHHEQTRQIDTLTRERDELRDEVTRWRTQAGFPAADTSRSGPGSEAELELSPPLSMSLPMSLSVAMPREQQHPTAPALLLDSAVLSLPQGEMNHGVSDVVNWSWTPPFDMDRDMGEADVSLSWSNFDDTDIGQLVSSSMGPLAPSMPPERPRNDGRHDIEDVIVVNTSDYSRQQALMQPPEEILWTVS</sequence>
<comment type="caution">
    <text evidence="4">The sequence shown here is derived from an EMBL/GenBank/DDBJ whole genome shotgun (WGS) entry which is preliminary data.</text>
</comment>